<feature type="non-terminal residue" evidence="4">
    <location>
        <position position="1"/>
    </location>
</feature>
<dbReference type="EMBL" id="JBHSWT010000161">
    <property type="protein sequence ID" value="MFC6770834.1"/>
    <property type="molecule type" value="Genomic_DNA"/>
</dbReference>
<evidence type="ECO:0000313" key="4">
    <source>
        <dbReference type="EMBL" id="MFC6770834.1"/>
    </source>
</evidence>
<protein>
    <submittedName>
        <fullName evidence="4">CapA family protein</fullName>
    </submittedName>
</protein>
<comment type="similarity">
    <text evidence="1">Belongs to the CapA family.</text>
</comment>
<dbReference type="AlphaFoldDB" id="A0ABD5T245"/>
<dbReference type="InterPro" id="IPR019079">
    <property type="entry name" value="Capsule_synth_CapA"/>
</dbReference>
<dbReference type="InterPro" id="IPR052169">
    <property type="entry name" value="CW_Biosynth-Accessory"/>
</dbReference>
<evidence type="ECO:0000256" key="1">
    <source>
        <dbReference type="ARBA" id="ARBA00005662"/>
    </source>
</evidence>
<name>A0ABD5T245_9EURY</name>
<dbReference type="Proteomes" id="UP001596274">
    <property type="component" value="Unassembled WGS sequence"/>
</dbReference>
<dbReference type="Pfam" id="PF09587">
    <property type="entry name" value="PGA_cap"/>
    <property type="match status" value="1"/>
</dbReference>
<accession>A0ABD5T245</accession>
<proteinExistence type="inferred from homology"/>
<dbReference type="SUPFAM" id="SSF56300">
    <property type="entry name" value="Metallo-dependent phosphatases"/>
    <property type="match status" value="1"/>
</dbReference>
<evidence type="ECO:0000256" key="2">
    <source>
        <dbReference type="SAM" id="MobiDB-lite"/>
    </source>
</evidence>
<evidence type="ECO:0000259" key="3">
    <source>
        <dbReference type="Pfam" id="PF09587"/>
    </source>
</evidence>
<comment type="caution">
    <text evidence="4">The sequence shown here is derived from an EMBL/GenBank/DDBJ whole genome shotgun (WGS) entry which is preliminary data.</text>
</comment>
<feature type="compositionally biased region" description="Basic and acidic residues" evidence="2">
    <location>
        <begin position="122"/>
        <end position="133"/>
    </location>
</feature>
<sequence>LHWGPNWETEPRAVHERFGRFLVDRGVDVVHGHSAHVLQGVEVYDDSPIIYDAGDFVDDYVDYIDREGVHNKRSALFELTVRDGDLHEIEVVPIRIVDEAATLAEGEVATWVRDTVAERSRPYGTPVERDDGRLTIPLGGD</sequence>
<dbReference type="PANTHER" id="PTHR33393:SF11">
    <property type="entry name" value="POLYGLUTAMINE SYNTHESIS ACCESSORY PROTEIN RV0574C-RELATED"/>
    <property type="match status" value="1"/>
</dbReference>
<feature type="region of interest" description="Disordered" evidence="2">
    <location>
        <begin position="122"/>
        <end position="141"/>
    </location>
</feature>
<organism evidence="4 5">
    <name type="scientific">Halorubrum pallidum</name>
    <dbReference type="NCBI Taxonomy" id="1526114"/>
    <lineage>
        <taxon>Archaea</taxon>
        <taxon>Methanobacteriati</taxon>
        <taxon>Methanobacteriota</taxon>
        <taxon>Stenosarchaea group</taxon>
        <taxon>Halobacteria</taxon>
        <taxon>Halobacteriales</taxon>
        <taxon>Haloferacaceae</taxon>
        <taxon>Halorubrum</taxon>
    </lineage>
</organism>
<keyword evidence="5" id="KW-1185">Reference proteome</keyword>
<evidence type="ECO:0000313" key="5">
    <source>
        <dbReference type="Proteomes" id="UP001596274"/>
    </source>
</evidence>
<dbReference type="InterPro" id="IPR029052">
    <property type="entry name" value="Metallo-depent_PP-like"/>
</dbReference>
<feature type="domain" description="Capsule synthesis protein CapA" evidence="3">
    <location>
        <begin position="1"/>
        <end position="60"/>
    </location>
</feature>
<gene>
    <name evidence="4" type="ORF">ACFQDD_04770</name>
</gene>
<reference evidence="4 5" key="1">
    <citation type="journal article" date="2019" name="Int. J. Syst. Evol. Microbiol.">
        <title>The Global Catalogue of Microorganisms (GCM) 10K type strain sequencing project: providing services to taxonomists for standard genome sequencing and annotation.</title>
        <authorList>
            <consortium name="The Broad Institute Genomics Platform"/>
            <consortium name="The Broad Institute Genome Sequencing Center for Infectious Disease"/>
            <person name="Wu L."/>
            <person name="Ma J."/>
        </authorList>
    </citation>
    <scope>NUCLEOTIDE SEQUENCE [LARGE SCALE GENOMIC DNA]</scope>
    <source>
        <strain evidence="4 5">PJ61</strain>
    </source>
</reference>
<dbReference type="PANTHER" id="PTHR33393">
    <property type="entry name" value="POLYGLUTAMINE SYNTHESIS ACCESSORY PROTEIN RV0574C-RELATED"/>
    <property type="match status" value="1"/>
</dbReference>